<dbReference type="InterPro" id="IPR000515">
    <property type="entry name" value="MetI-like"/>
</dbReference>
<evidence type="ECO:0000256" key="6">
    <source>
        <dbReference type="ARBA" id="ARBA00023136"/>
    </source>
</evidence>
<dbReference type="SUPFAM" id="SSF161098">
    <property type="entry name" value="MetI-like"/>
    <property type="match status" value="1"/>
</dbReference>
<dbReference type="AlphaFoldDB" id="A0AAW4PC54"/>
<keyword evidence="2 7" id="KW-0813">Transport</keyword>
<keyword evidence="5 7" id="KW-1133">Transmembrane helix</keyword>
<evidence type="ECO:0000256" key="2">
    <source>
        <dbReference type="ARBA" id="ARBA00022448"/>
    </source>
</evidence>
<keyword evidence="10" id="KW-1185">Reference proteome</keyword>
<keyword evidence="6 7" id="KW-0472">Membrane</keyword>
<evidence type="ECO:0000256" key="3">
    <source>
        <dbReference type="ARBA" id="ARBA00022475"/>
    </source>
</evidence>
<name>A0AAW4PC54_9EURY</name>
<accession>A0AAW4PC54</accession>
<dbReference type="InterPro" id="IPR035906">
    <property type="entry name" value="MetI-like_sf"/>
</dbReference>
<feature type="transmembrane region" description="Helical" evidence="7">
    <location>
        <begin position="144"/>
        <end position="170"/>
    </location>
</feature>
<evidence type="ECO:0000313" key="9">
    <source>
        <dbReference type="EMBL" id="MBX0295484.1"/>
    </source>
</evidence>
<comment type="similarity">
    <text evidence="7">Belongs to the binding-protein-dependent transport system permease family.</text>
</comment>
<sequence>MRILRVVAWRALLGLLSAWTVLTAVFALFTLTEDWVLEQRLGALKWRGAEEQTVDRVAEQYLAARGFDRPLWAQYVDWLGDMLTLEWGTSFRVGEPVFPLVVGSVARTAAYVLPALVVAVAAGVSLGLYVALNPESRLADYGLGTAYALFAVPNFWIGGLLVSLAAGGVVARPPLLFGYVLPALLTATTILGGVVSYARAYSVEYASAEFVRLVTAKGASKRRVGAHVLRNAAIPVLSMVFTEVLALLVLAVFVVEVLFGIEGFGLLLFRSVQERDLPVLLGGTLVIIAVGVLGNVAQDLSYGVLDPRVGTDKR</sequence>
<evidence type="ECO:0000256" key="7">
    <source>
        <dbReference type="RuleBase" id="RU363032"/>
    </source>
</evidence>
<feature type="transmembrane region" description="Helical" evidence="7">
    <location>
        <begin position="109"/>
        <end position="132"/>
    </location>
</feature>
<protein>
    <submittedName>
        <fullName evidence="9">ABC transporter permease</fullName>
    </submittedName>
</protein>
<organism evidence="9 10">
    <name type="scientific">Haloarcula nitratireducens</name>
    <dbReference type="NCBI Taxonomy" id="2487749"/>
    <lineage>
        <taxon>Archaea</taxon>
        <taxon>Methanobacteriati</taxon>
        <taxon>Methanobacteriota</taxon>
        <taxon>Stenosarchaea group</taxon>
        <taxon>Halobacteria</taxon>
        <taxon>Halobacteriales</taxon>
        <taxon>Haloarculaceae</taxon>
        <taxon>Haloarcula</taxon>
    </lineage>
</organism>
<feature type="transmembrane region" description="Helical" evidence="7">
    <location>
        <begin position="176"/>
        <end position="198"/>
    </location>
</feature>
<dbReference type="Pfam" id="PF00528">
    <property type="entry name" value="BPD_transp_1"/>
    <property type="match status" value="1"/>
</dbReference>
<dbReference type="PANTHER" id="PTHR30465">
    <property type="entry name" value="INNER MEMBRANE ABC TRANSPORTER"/>
    <property type="match status" value="1"/>
</dbReference>
<gene>
    <name evidence="9" type="ORF">EGH23_11400</name>
</gene>
<dbReference type="PROSITE" id="PS50928">
    <property type="entry name" value="ABC_TM1"/>
    <property type="match status" value="1"/>
</dbReference>
<dbReference type="Proteomes" id="UP001430455">
    <property type="component" value="Unassembled WGS sequence"/>
</dbReference>
<dbReference type="EMBL" id="RKLT01000003">
    <property type="protein sequence ID" value="MBX0295484.1"/>
    <property type="molecule type" value="Genomic_DNA"/>
</dbReference>
<evidence type="ECO:0000256" key="1">
    <source>
        <dbReference type="ARBA" id="ARBA00004651"/>
    </source>
</evidence>
<reference evidence="9 10" key="1">
    <citation type="submission" date="2021-06" db="EMBL/GenBank/DDBJ databases">
        <title>Halomicroarcula sp. a new haloarchaeum isolated from saline soil.</title>
        <authorList>
            <person name="Duran-Viseras A."/>
            <person name="Sanchez-Porro C."/>
            <person name="Ventosa A."/>
        </authorList>
    </citation>
    <scope>NUCLEOTIDE SEQUENCE [LARGE SCALE GENOMIC DNA]</scope>
    <source>
        <strain evidence="9 10">F27</strain>
    </source>
</reference>
<dbReference type="CDD" id="cd06261">
    <property type="entry name" value="TM_PBP2"/>
    <property type="match status" value="1"/>
</dbReference>
<dbReference type="PANTHER" id="PTHR30465:SF0">
    <property type="entry name" value="OLIGOPEPTIDE TRANSPORT SYSTEM PERMEASE PROTEIN APPB"/>
    <property type="match status" value="1"/>
</dbReference>
<evidence type="ECO:0000256" key="5">
    <source>
        <dbReference type="ARBA" id="ARBA00022989"/>
    </source>
</evidence>
<evidence type="ECO:0000313" key="10">
    <source>
        <dbReference type="Proteomes" id="UP001430455"/>
    </source>
</evidence>
<dbReference type="GO" id="GO:0055085">
    <property type="term" value="P:transmembrane transport"/>
    <property type="evidence" value="ECO:0007669"/>
    <property type="project" value="InterPro"/>
</dbReference>
<feature type="transmembrane region" description="Helical" evidence="7">
    <location>
        <begin position="232"/>
        <end position="259"/>
    </location>
</feature>
<comment type="subcellular location">
    <subcellularLocation>
        <location evidence="1 7">Cell membrane</location>
        <topology evidence="1 7">Multi-pass membrane protein</topology>
    </subcellularLocation>
</comment>
<proteinExistence type="inferred from homology"/>
<feature type="domain" description="ABC transmembrane type-1" evidence="8">
    <location>
        <begin position="105"/>
        <end position="298"/>
    </location>
</feature>
<comment type="caution">
    <text evidence="9">The sequence shown here is derived from an EMBL/GenBank/DDBJ whole genome shotgun (WGS) entry which is preliminary data.</text>
</comment>
<evidence type="ECO:0000259" key="8">
    <source>
        <dbReference type="PROSITE" id="PS50928"/>
    </source>
</evidence>
<keyword evidence="4 7" id="KW-0812">Transmembrane</keyword>
<feature type="transmembrane region" description="Helical" evidence="7">
    <location>
        <begin position="279"/>
        <end position="297"/>
    </location>
</feature>
<dbReference type="RefSeq" id="WP_220580119.1">
    <property type="nucleotide sequence ID" value="NZ_RKLT01000003.1"/>
</dbReference>
<evidence type="ECO:0000256" key="4">
    <source>
        <dbReference type="ARBA" id="ARBA00022692"/>
    </source>
</evidence>
<dbReference type="GO" id="GO:0005886">
    <property type="term" value="C:plasma membrane"/>
    <property type="evidence" value="ECO:0007669"/>
    <property type="project" value="UniProtKB-SubCell"/>
</dbReference>
<keyword evidence="3" id="KW-1003">Cell membrane</keyword>